<feature type="compositionally biased region" description="Low complexity" evidence="1">
    <location>
        <begin position="31"/>
        <end position="44"/>
    </location>
</feature>
<feature type="region of interest" description="Disordered" evidence="1">
    <location>
        <begin position="1"/>
        <end position="83"/>
    </location>
</feature>
<feature type="compositionally biased region" description="Polar residues" evidence="1">
    <location>
        <begin position="15"/>
        <end position="29"/>
    </location>
</feature>
<feature type="compositionally biased region" description="Polar residues" evidence="1">
    <location>
        <begin position="45"/>
        <end position="60"/>
    </location>
</feature>
<organism evidence="2 3">
    <name type="scientific">Puccinia striiformis</name>
    <dbReference type="NCBI Taxonomy" id="27350"/>
    <lineage>
        <taxon>Eukaryota</taxon>
        <taxon>Fungi</taxon>
        <taxon>Dikarya</taxon>
        <taxon>Basidiomycota</taxon>
        <taxon>Pucciniomycotina</taxon>
        <taxon>Pucciniomycetes</taxon>
        <taxon>Pucciniales</taxon>
        <taxon>Pucciniaceae</taxon>
        <taxon>Puccinia</taxon>
    </lineage>
</organism>
<accession>A0A2S4VYN1</accession>
<protein>
    <submittedName>
        <fullName evidence="2">Uncharacterized protein</fullName>
    </submittedName>
</protein>
<sequence length="202" mass="21586">MSGSQPDSEEKLGSPSGSQASPKSENPETASGLVSGSISSSDSGNTEIASGLVTSSQPGTSLPADPTPTMPPKKSKPEEKPAVAIDEGSPALAKFLSNPQAYVSYISPQLLSDGSNISQWLDSLEDLALLVFGIRKFCLEESNFMLLSATMDRSLTHVIKNSISVDLRPILRDSESSWDSLETLKKNFHKSVRLDNLIFSAR</sequence>
<proteinExistence type="predicted"/>
<dbReference type="AlphaFoldDB" id="A0A2S4VYN1"/>
<comment type="caution">
    <text evidence="2">The sequence shown here is derived from an EMBL/GenBank/DDBJ whole genome shotgun (WGS) entry which is preliminary data.</text>
</comment>
<dbReference type="Proteomes" id="UP000239156">
    <property type="component" value="Unassembled WGS sequence"/>
</dbReference>
<reference evidence="2" key="1">
    <citation type="submission" date="2017-12" db="EMBL/GenBank/DDBJ databases">
        <title>Gene loss provides genomic basis for host adaptation in cereal stripe rust fungi.</title>
        <authorList>
            <person name="Xia C."/>
        </authorList>
    </citation>
    <scope>NUCLEOTIDE SEQUENCE [LARGE SCALE GENOMIC DNA]</scope>
    <source>
        <strain evidence="2">93-210</strain>
    </source>
</reference>
<name>A0A2S4VYN1_9BASI</name>
<dbReference type="VEuPathDB" id="FungiDB:PSHT_06124"/>
<dbReference type="EMBL" id="PKSL01000017">
    <property type="protein sequence ID" value="POW14611.1"/>
    <property type="molecule type" value="Genomic_DNA"/>
</dbReference>
<evidence type="ECO:0000313" key="2">
    <source>
        <dbReference type="EMBL" id="POW14611.1"/>
    </source>
</evidence>
<keyword evidence="3" id="KW-1185">Reference proteome</keyword>
<dbReference type="VEuPathDB" id="FungiDB:PSTT_02827"/>
<evidence type="ECO:0000313" key="3">
    <source>
        <dbReference type="Proteomes" id="UP000239156"/>
    </source>
</evidence>
<gene>
    <name evidence="2" type="ORF">PSTT_02827</name>
</gene>
<evidence type="ECO:0000256" key="1">
    <source>
        <dbReference type="SAM" id="MobiDB-lite"/>
    </source>
</evidence>